<evidence type="ECO:0000256" key="2">
    <source>
        <dbReference type="ARBA" id="ARBA00022980"/>
    </source>
</evidence>
<comment type="caution">
    <text evidence="5">The sequence shown here is derived from an EMBL/GenBank/DDBJ whole genome shotgun (WGS) entry which is preliminary data.</text>
</comment>
<organism evidence="5 6">
    <name type="scientific">Candidatus Nomurabacteria bacterium GW2011_GWE1_35_16</name>
    <dbReference type="NCBI Taxonomy" id="1618761"/>
    <lineage>
        <taxon>Bacteria</taxon>
        <taxon>Candidatus Nomuraibacteriota</taxon>
    </lineage>
</organism>
<evidence type="ECO:0000313" key="6">
    <source>
        <dbReference type="Proteomes" id="UP000034952"/>
    </source>
</evidence>
<evidence type="ECO:0000256" key="3">
    <source>
        <dbReference type="ARBA" id="ARBA00023274"/>
    </source>
</evidence>
<evidence type="ECO:0000256" key="4">
    <source>
        <dbReference type="ARBA" id="ARBA00035499"/>
    </source>
</evidence>
<evidence type="ECO:0000313" key="5">
    <source>
        <dbReference type="EMBL" id="KKP66541.1"/>
    </source>
</evidence>
<keyword evidence="3" id="KW-0687">Ribonucleoprotein</keyword>
<dbReference type="Pfam" id="PF00572">
    <property type="entry name" value="Ribosomal_L13"/>
    <property type="match status" value="1"/>
</dbReference>
<dbReference type="InterPro" id="IPR005822">
    <property type="entry name" value="Ribosomal_uL13"/>
</dbReference>
<comment type="similarity">
    <text evidence="1">Belongs to the universal ribosomal protein uL13 family.</text>
</comment>
<dbReference type="Gene3D" id="3.90.1180.10">
    <property type="entry name" value="Ribosomal protein L13"/>
    <property type="match status" value="1"/>
</dbReference>
<protein>
    <recommendedName>
        <fullName evidence="4">50S ribosomal protein L13</fullName>
    </recommendedName>
</protein>
<dbReference type="InterPro" id="IPR005823">
    <property type="entry name" value="Ribosomal_uL13_bac-type"/>
</dbReference>
<dbReference type="GO" id="GO:0017148">
    <property type="term" value="P:negative regulation of translation"/>
    <property type="evidence" value="ECO:0007669"/>
    <property type="project" value="TreeGrafter"/>
</dbReference>
<dbReference type="AlphaFoldDB" id="A0A0G0BSD1"/>
<dbReference type="InterPro" id="IPR036899">
    <property type="entry name" value="Ribosomal_uL13_sf"/>
</dbReference>
<sequence>MTTVHTIDAEGKVLGRVASAAAKALMGKTSAEYTANKVADVRVYIKNVSKTKVTEKRLKETLHETYSGQPGGFKQKTNEKIIEKKGWTKLYELAVYGMLPSNKLRPLMMKRLTITE</sequence>
<dbReference type="GO" id="GO:1990904">
    <property type="term" value="C:ribonucleoprotein complex"/>
    <property type="evidence" value="ECO:0007669"/>
    <property type="project" value="UniProtKB-KW"/>
</dbReference>
<dbReference type="GO" id="GO:0003729">
    <property type="term" value="F:mRNA binding"/>
    <property type="evidence" value="ECO:0007669"/>
    <property type="project" value="TreeGrafter"/>
</dbReference>
<reference evidence="5 6" key="1">
    <citation type="journal article" date="2015" name="Nature">
        <title>rRNA introns, odd ribosomes, and small enigmatic genomes across a large radiation of phyla.</title>
        <authorList>
            <person name="Brown C.T."/>
            <person name="Hug L.A."/>
            <person name="Thomas B.C."/>
            <person name="Sharon I."/>
            <person name="Castelle C.J."/>
            <person name="Singh A."/>
            <person name="Wilkins M.J."/>
            <person name="Williams K.H."/>
            <person name="Banfield J.F."/>
        </authorList>
    </citation>
    <scope>NUCLEOTIDE SEQUENCE [LARGE SCALE GENOMIC DNA]</scope>
</reference>
<dbReference type="PIRSF" id="PIRSF002181">
    <property type="entry name" value="Ribosomal_L13"/>
    <property type="match status" value="1"/>
</dbReference>
<accession>A0A0G0BSD1</accession>
<dbReference type="PANTHER" id="PTHR11545:SF2">
    <property type="entry name" value="LARGE RIBOSOMAL SUBUNIT PROTEIN UL13M"/>
    <property type="match status" value="1"/>
</dbReference>
<gene>
    <name evidence="5" type="ORF">UR64_C0005G0003</name>
</gene>
<dbReference type="Proteomes" id="UP000034952">
    <property type="component" value="Unassembled WGS sequence"/>
</dbReference>
<dbReference type="PANTHER" id="PTHR11545">
    <property type="entry name" value="RIBOSOMAL PROTEIN L13"/>
    <property type="match status" value="1"/>
</dbReference>
<dbReference type="SUPFAM" id="SSF52161">
    <property type="entry name" value="Ribosomal protein L13"/>
    <property type="match status" value="1"/>
</dbReference>
<name>A0A0G0BSD1_9BACT</name>
<evidence type="ECO:0000256" key="1">
    <source>
        <dbReference type="ARBA" id="ARBA00006227"/>
    </source>
</evidence>
<dbReference type="GO" id="GO:0003735">
    <property type="term" value="F:structural constituent of ribosome"/>
    <property type="evidence" value="ECO:0007669"/>
    <property type="project" value="InterPro"/>
</dbReference>
<proteinExistence type="inferred from homology"/>
<dbReference type="GO" id="GO:0005840">
    <property type="term" value="C:ribosome"/>
    <property type="evidence" value="ECO:0007669"/>
    <property type="project" value="UniProtKB-KW"/>
</dbReference>
<dbReference type="EMBL" id="LBPY01000005">
    <property type="protein sequence ID" value="KKP66541.1"/>
    <property type="molecule type" value="Genomic_DNA"/>
</dbReference>
<keyword evidence="2 5" id="KW-0689">Ribosomal protein</keyword>
<dbReference type="CDD" id="cd00392">
    <property type="entry name" value="Ribosomal_L13"/>
    <property type="match status" value="1"/>
</dbReference>
<dbReference type="GO" id="GO:0006412">
    <property type="term" value="P:translation"/>
    <property type="evidence" value="ECO:0007669"/>
    <property type="project" value="InterPro"/>
</dbReference>